<proteinExistence type="predicted"/>
<dbReference type="EMBL" id="JAJGQJ010000081">
    <property type="protein sequence ID" value="MCC4622278.1"/>
    <property type="molecule type" value="Genomic_DNA"/>
</dbReference>
<comment type="caution">
    <text evidence="2">The sequence shown here is derived from an EMBL/GenBank/DDBJ whole genome shotgun (WGS) entry which is preliminary data.</text>
</comment>
<gene>
    <name evidence="2" type="ORF">LL965_20300</name>
</gene>
<feature type="region of interest" description="Disordered" evidence="1">
    <location>
        <begin position="59"/>
        <end position="115"/>
    </location>
</feature>
<protein>
    <submittedName>
        <fullName evidence="2">Uncharacterized protein</fullName>
    </submittedName>
</protein>
<name>A0ABS8HJE2_9XANT</name>
<feature type="non-terminal residue" evidence="2">
    <location>
        <position position="1"/>
    </location>
</feature>
<dbReference type="Proteomes" id="UP001199206">
    <property type="component" value="Unassembled WGS sequence"/>
</dbReference>
<keyword evidence="3" id="KW-1185">Reference proteome</keyword>
<organism evidence="2 3">
    <name type="scientific">Xanthomonas cassavae CFBP 4642</name>
    <dbReference type="NCBI Taxonomy" id="1219375"/>
    <lineage>
        <taxon>Bacteria</taxon>
        <taxon>Pseudomonadati</taxon>
        <taxon>Pseudomonadota</taxon>
        <taxon>Gammaproteobacteria</taxon>
        <taxon>Lysobacterales</taxon>
        <taxon>Lysobacteraceae</taxon>
        <taxon>Xanthomonas</taxon>
    </lineage>
</organism>
<sequence length="115" mass="12493">QLHRHRPGASVRLSQDQGELFRVSLKIFGVLPNKPNPLSHNAYAFRPDAENSKKILNSAKGSRRNAVIHLSSGNGQLDGPPAEAPGKSPLPEKSLRRDQNGTGNQHQRNVAECSA</sequence>
<evidence type="ECO:0000256" key="1">
    <source>
        <dbReference type="SAM" id="MobiDB-lite"/>
    </source>
</evidence>
<evidence type="ECO:0000313" key="2">
    <source>
        <dbReference type="EMBL" id="MCC4622278.1"/>
    </source>
</evidence>
<reference evidence="2 3" key="1">
    <citation type="submission" date="2021-10" db="EMBL/GenBank/DDBJ databases">
        <title>Genome sequencing of Xanthomonas strains from NCPPB.</title>
        <authorList>
            <person name="Hussein R."/>
            <person name="Harrison J."/>
            <person name="Studholme D.J."/>
            <person name="Vicente J."/>
            <person name="Grant M."/>
        </authorList>
    </citation>
    <scope>NUCLEOTIDE SEQUENCE [LARGE SCALE GENOMIC DNA]</scope>
    <source>
        <strain evidence="2 3">NCPPB 101</strain>
    </source>
</reference>
<accession>A0ABS8HJE2</accession>
<dbReference type="RefSeq" id="WP_228325811.1">
    <property type="nucleotide sequence ID" value="NZ_CAWQPJ010000168.1"/>
</dbReference>
<evidence type="ECO:0000313" key="3">
    <source>
        <dbReference type="Proteomes" id="UP001199206"/>
    </source>
</evidence>